<evidence type="ECO:0000256" key="2">
    <source>
        <dbReference type="ARBA" id="ARBA00022840"/>
    </source>
</evidence>
<dbReference type="PANTHER" id="PTHR27001:SF20">
    <property type="entry name" value="PROTEIN KINASE SUPERFAMILY PROTEIN"/>
    <property type="match status" value="1"/>
</dbReference>
<evidence type="ECO:0000256" key="1">
    <source>
        <dbReference type="ARBA" id="ARBA00022741"/>
    </source>
</evidence>
<feature type="domain" description="Protein kinase" evidence="4">
    <location>
        <begin position="43"/>
        <end position="302"/>
    </location>
</feature>
<dbReference type="InterPro" id="IPR011009">
    <property type="entry name" value="Kinase-like_dom_sf"/>
</dbReference>
<dbReference type="SMART" id="SM00219">
    <property type="entry name" value="TyrKc"/>
    <property type="match status" value="1"/>
</dbReference>
<keyword evidence="3" id="KW-0732">Signal</keyword>
<dbReference type="Gene3D" id="1.10.510.10">
    <property type="entry name" value="Transferase(Phosphotransferase) domain 1"/>
    <property type="match status" value="1"/>
</dbReference>
<reference evidence="5 6" key="1">
    <citation type="submission" date="2024-11" db="EMBL/GenBank/DDBJ databases">
        <title>A near-complete genome assembly of Cinchona calisaya.</title>
        <authorList>
            <person name="Lian D.C."/>
            <person name="Zhao X.W."/>
            <person name="Wei L."/>
        </authorList>
    </citation>
    <scope>NUCLEOTIDE SEQUENCE [LARGE SCALE GENOMIC DNA]</scope>
    <source>
        <tissue evidence="5">Nenye</tissue>
    </source>
</reference>
<keyword evidence="6" id="KW-1185">Reference proteome</keyword>
<dbReference type="Gene3D" id="3.30.200.20">
    <property type="entry name" value="Phosphorylase Kinase, domain 1"/>
    <property type="match status" value="1"/>
</dbReference>
<sequence>MASSFILNNLRLLLLAWFHLKSRPNSVFFVKCFSYKDIKKATDGFRRILDKSSNGATYKAKFQNGRVAVVKEIRVFDDLDDDAFYREVQFLGRLHHRHIVALSGFSTGHKRLLVYEDLEKGSLKDHLSDPLKTPLNWRTRLQIAVGIAAALEYLHFFCDPPVYRVSINSSTIVLDENFNAKLCDISLLSSAGTHKALPDSSTKECSDQTCHNTIFQLGLLILELITGQSSDNGGVDLVQWVRESRFPRSINKMIDPDLGNSYNSRELKGLLGVARLCIESLDKPSNYPSQILRYIKTKVASA</sequence>
<proteinExistence type="predicted"/>
<feature type="signal peptide" evidence="3">
    <location>
        <begin position="1"/>
        <end position="24"/>
    </location>
</feature>
<gene>
    <name evidence="5" type="ORF">ACH5RR_009623</name>
</gene>
<dbReference type="InterPro" id="IPR020635">
    <property type="entry name" value="Tyr_kinase_cat_dom"/>
</dbReference>
<dbReference type="PANTHER" id="PTHR27001">
    <property type="entry name" value="OS01G0253100 PROTEIN"/>
    <property type="match status" value="1"/>
</dbReference>
<accession>A0ABD3AES6</accession>
<keyword evidence="1" id="KW-0547">Nucleotide-binding</keyword>
<dbReference type="PROSITE" id="PS50011">
    <property type="entry name" value="PROTEIN_KINASE_DOM"/>
    <property type="match status" value="1"/>
</dbReference>
<dbReference type="AlphaFoldDB" id="A0ABD3AES6"/>
<feature type="chain" id="PRO_5044761081" description="Protein kinase domain-containing protein" evidence="3">
    <location>
        <begin position="25"/>
        <end position="302"/>
    </location>
</feature>
<dbReference type="EMBL" id="JBJUIK010000004">
    <property type="protein sequence ID" value="KAL3530301.1"/>
    <property type="molecule type" value="Genomic_DNA"/>
</dbReference>
<dbReference type="SUPFAM" id="SSF56112">
    <property type="entry name" value="Protein kinase-like (PK-like)"/>
    <property type="match status" value="1"/>
</dbReference>
<keyword evidence="2" id="KW-0067">ATP-binding</keyword>
<evidence type="ECO:0000259" key="4">
    <source>
        <dbReference type="PROSITE" id="PS50011"/>
    </source>
</evidence>
<organism evidence="5 6">
    <name type="scientific">Cinchona calisaya</name>
    <dbReference type="NCBI Taxonomy" id="153742"/>
    <lineage>
        <taxon>Eukaryota</taxon>
        <taxon>Viridiplantae</taxon>
        <taxon>Streptophyta</taxon>
        <taxon>Embryophyta</taxon>
        <taxon>Tracheophyta</taxon>
        <taxon>Spermatophyta</taxon>
        <taxon>Magnoliopsida</taxon>
        <taxon>eudicotyledons</taxon>
        <taxon>Gunneridae</taxon>
        <taxon>Pentapetalae</taxon>
        <taxon>asterids</taxon>
        <taxon>lamiids</taxon>
        <taxon>Gentianales</taxon>
        <taxon>Rubiaceae</taxon>
        <taxon>Cinchonoideae</taxon>
        <taxon>Cinchoneae</taxon>
        <taxon>Cinchona</taxon>
    </lineage>
</organism>
<dbReference type="Pfam" id="PF07714">
    <property type="entry name" value="PK_Tyr_Ser-Thr"/>
    <property type="match status" value="1"/>
</dbReference>
<name>A0ABD3AES6_9GENT</name>
<evidence type="ECO:0000313" key="5">
    <source>
        <dbReference type="EMBL" id="KAL3530301.1"/>
    </source>
</evidence>
<protein>
    <recommendedName>
        <fullName evidence="4">Protein kinase domain-containing protein</fullName>
    </recommendedName>
</protein>
<evidence type="ECO:0000256" key="3">
    <source>
        <dbReference type="SAM" id="SignalP"/>
    </source>
</evidence>
<dbReference type="InterPro" id="IPR000719">
    <property type="entry name" value="Prot_kinase_dom"/>
</dbReference>
<dbReference type="InterPro" id="IPR001245">
    <property type="entry name" value="Ser-Thr/Tyr_kinase_cat_dom"/>
</dbReference>
<dbReference type="FunFam" id="3.30.200.20:FF:000521">
    <property type="entry name" value="Protein kinase superfamily protein"/>
    <property type="match status" value="1"/>
</dbReference>
<dbReference type="Proteomes" id="UP001630127">
    <property type="component" value="Unassembled WGS sequence"/>
</dbReference>
<evidence type="ECO:0000313" key="6">
    <source>
        <dbReference type="Proteomes" id="UP001630127"/>
    </source>
</evidence>
<dbReference type="GO" id="GO:0005524">
    <property type="term" value="F:ATP binding"/>
    <property type="evidence" value="ECO:0007669"/>
    <property type="project" value="UniProtKB-KW"/>
</dbReference>
<comment type="caution">
    <text evidence="5">The sequence shown here is derived from an EMBL/GenBank/DDBJ whole genome shotgun (WGS) entry which is preliminary data.</text>
</comment>